<keyword evidence="1" id="KW-0732">Signal</keyword>
<feature type="chain" id="PRO_5037409194" description="DUF4864 domain-containing protein" evidence="1">
    <location>
        <begin position="25"/>
        <end position="170"/>
    </location>
</feature>
<accession>A0A975NPT1</accession>
<evidence type="ECO:0000313" key="2">
    <source>
        <dbReference type="EMBL" id="QWG18384.1"/>
    </source>
</evidence>
<gene>
    <name evidence="2" type="ORF">KMZ68_00295</name>
</gene>
<dbReference type="Proteomes" id="UP000680805">
    <property type="component" value="Chromosome"/>
</dbReference>
<feature type="signal peptide" evidence="1">
    <location>
        <begin position="1"/>
        <end position="24"/>
    </location>
</feature>
<dbReference type="RefSeq" id="WP_215613970.1">
    <property type="nucleotide sequence ID" value="NZ_CP076135.1"/>
</dbReference>
<evidence type="ECO:0000256" key="1">
    <source>
        <dbReference type="SAM" id="SignalP"/>
    </source>
</evidence>
<reference evidence="2" key="1">
    <citation type="submission" date="2021-06" db="EMBL/GenBank/DDBJ databases">
        <title>Bradyrhizobium sp. S2-11-2 Genome sequencing.</title>
        <authorList>
            <person name="Jin L."/>
        </authorList>
    </citation>
    <scope>NUCLEOTIDE SEQUENCE</scope>
    <source>
        <strain evidence="2">S2-11-2</strain>
    </source>
</reference>
<protein>
    <recommendedName>
        <fullName evidence="4">DUF4864 domain-containing protein</fullName>
    </recommendedName>
</protein>
<evidence type="ECO:0000313" key="3">
    <source>
        <dbReference type="Proteomes" id="UP000680805"/>
    </source>
</evidence>
<proteinExistence type="predicted"/>
<dbReference type="KEGG" id="bsei:KMZ68_00295"/>
<evidence type="ECO:0008006" key="4">
    <source>
        <dbReference type="Google" id="ProtNLM"/>
    </source>
</evidence>
<name>A0A975NPT1_9BRAD</name>
<sequence>MKRLLTIAIVAFAAGMAAPGAAVAQSLPLPTPLVEEVMVKTSLLTFNDANLTGNYAVMYAKMAKPFRDKFTADTLKQAFKVFAGKHIDIIAAKPIVPTSAAKFGGNGWLMLRGYFDTSPSRLNYELDFAVSEGEWKLIAIDVKVREQSTSDAGGIGLLTHAASDFSAAGK</sequence>
<dbReference type="EMBL" id="CP076135">
    <property type="protein sequence ID" value="QWG18384.1"/>
    <property type="molecule type" value="Genomic_DNA"/>
</dbReference>
<dbReference type="AlphaFoldDB" id="A0A975NPT1"/>
<organism evidence="2 3">
    <name type="scientific">Bradyrhizobium sediminis</name>
    <dbReference type="NCBI Taxonomy" id="2840469"/>
    <lineage>
        <taxon>Bacteria</taxon>
        <taxon>Pseudomonadati</taxon>
        <taxon>Pseudomonadota</taxon>
        <taxon>Alphaproteobacteria</taxon>
        <taxon>Hyphomicrobiales</taxon>
        <taxon>Nitrobacteraceae</taxon>
        <taxon>Bradyrhizobium</taxon>
    </lineage>
</organism>